<gene>
    <name evidence="1" type="ORF">L207DRAFT_520975</name>
</gene>
<dbReference type="PANTHER" id="PTHR43976:SF9">
    <property type="entry name" value="OXIDOREDUCTASE"/>
    <property type="match status" value="1"/>
</dbReference>
<dbReference type="SUPFAM" id="SSF51735">
    <property type="entry name" value="NAD(P)-binding Rossmann-fold domains"/>
    <property type="match status" value="1"/>
</dbReference>
<dbReference type="CDD" id="cd05374">
    <property type="entry name" value="17beta-HSD-like_SDR_c"/>
    <property type="match status" value="1"/>
</dbReference>
<dbReference type="STRING" id="1149755.A0A2J6QT86"/>
<dbReference type="Gene3D" id="3.40.50.720">
    <property type="entry name" value="NAD(P)-binding Rossmann-like Domain"/>
    <property type="match status" value="1"/>
</dbReference>
<keyword evidence="2" id="KW-1185">Reference proteome</keyword>
<dbReference type="Pfam" id="PF00106">
    <property type="entry name" value="adh_short"/>
    <property type="match status" value="1"/>
</dbReference>
<organism evidence="1 2">
    <name type="scientific">Hyaloscypha variabilis (strain UAMH 11265 / GT02V1 / F)</name>
    <name type="common">Meliniomyces variabilis</name>
    <dbReference type="NCBI Taxonomy" id="1149755"/>
    <lineage>
        <taxon>Eukaryota</taxon>
        <taxon>Fungi</taxon>
        <taxon>Dikarya</taxon>
        <taxon>Ascomycota</taxon>
        <taxon>Pezizomycotina</taxon>
        <taxon>Leotiomycetes</taxon>
        <taxon>Helotiales</taxon>
        <taxon>Hyaloscyphaceae</taxon>
        <taxon>Hyaloscypha</taxon>
        <taxon>Hyaloscypha variabilis</taxon>
    </lineage>
</organism>
<dbReference type="OrthoDB" id="1274115at2759"/>
<sequence>MPGQVIIITGASSGFGNLTARLLAQSGHIVYAGVRSHEVQETAALHAFAKDSQTALRTVILDVIDTASVEAAVEKVIGENGRIDTIVHNAGHGCAGPTEAYTPEQLVQYFDVNTVGTQRLNRSALPHMRKARKGLLVWVSSSSCRGGTPPFLGPYFAAKAALDSLAVSYAGELARWGIETTIIVPGAYTKGTNHFANMGGPADKAIAAEYMDGPYAGITEQVNAGLAALEPADSSPSDVAASIVRAVNLPWGKRPFRVHIDPSDDGAEIVNGVADRVRAELLRRVGLEDVLSPTIS</sequence>
<dbReference type="InterPro" id="IPR051911">
    <property type="entry name" value="SDR_oxidoreductase"/>
</dbReference>
<accession>A0A2J6QT86</accession>
<name>A0A2J6QT86_HYAVF</name>
<evidence type="ECO:0000313" key="1">
    <source>
        <dbReference type="EMBL" id="PMD29486.1"/>
    </source>
</evidence>
<proteinExistence type="predicted"/>
<dbReference type="PRINTS" id="PR00081">
    <property type="entry name" value="GDHRDH"/>
</dbReference>
<dbReference type="EMBL" id="KZ613974">
    <property type="protein sequence ID" value="PMD29486.1"/>
    <property type="molecule type" value="Genomic_DNA"/>
</dbReference>
<evidence type="ECO:0000313" key="2">
    <source>
        <dbReference type="Proteomes" id="UP000235786"/>
    </source>
</evidence>
<dbReference type="PANTHER" id="PTHR43976">
    <property type="entry name" value="SHORT CHAIN DEHYDROGENASE"/>
    <property type="match status" value="1"/>
</dbReference>
<dbReference type="InterPro" id="IPR002347">
    <property type="entry name" value="SDR_fam"/>
</dbReference>
<dbReference type="InterPro" id="IPR036291">
    <property type="entry name" value="NAD(P)-bd_dom_sf"/>
</dbReference>
<reference evidence="1 2" key="1">
    <citation type="submission" date="2016-04" db="EMBL/GenBank/DDBJ databases">
        <title>A degradative enzymes factory behind the ericoid mycorrhizal symbiosis.</title>
        <authorList>
            <consortium name="DOE Joint Genome Institute"/>
            <person name="Martino E."/>
            <person name="Morin E."/>
            <person name="Grelet G."/>
            <person name="Kuo A."/>
            <person name="Kohler A."/>
            <person name="Daghino S."/>
            <person name="Barry K."/>
            <person name="Choi C."/>
            <person name="Cichocki N."/>
            <person name="Clum A."/>
            <person name="Copeland A."/>
            <person name="Hainaut M."/>
            <person name="Haridas S."/>
            <person name="Labutti K."/>
            <person name="Lindquist E."/>
            <person name="Lipzen A."/>
            <person name="Khouja H.-R."/>
            <person name="Murat C."/>
            <person name="Ohm R."/>
            <person name="Olson A."/>
            <person name="Spatafora J."/>
            <person name="Veneault-Fourrey C."/>
            <person name="Henrissat B."/>
            <person name="Grigoriev I."/>
            <person name="Martin F."/>
            <person name="Perotto S."/>
        </authorList>
    </citation>
    <scope>NUCLEOTIDE SEQUENCE [LARGE SCALE GENOMIC DNA]</scope>
    <source>
        <strain evidence="1 2">F</strain>
    </source>
</reference>
<dbReference type="AlphaFoldDB" id="A0A2J6QT86"/>
<protein>
    <submittedName>
        <fullName evidence="1">Short-chain oxidoreductase protein</fullName>
    </submittedName>
</protein>
<dbReference type="Proteomes" id="UP000235786">
    <property type="component" value="Unassembled WGS sequence"/>
</dbReference>